<evidence type="ECO:0000313" key="3">
    <source>
        <dbReference type="EMBL" id="AOS61232.1"/>
    </source>
</evidence>
<dbReference type="InterPro" id="IPR012341">
    <property type="entry name" value="6hp_glycosidase-like_sf"/>
</dbReference>
<gene>
    <name evidence="3" type="ORF">TL08_01965</name>
</gene>
<dbReference type="AlphaFoldDB" id="A0AAC9MWX0"/>
<dbReference type="Proteomes" id="UP000095210">
    <property type="component" value="Chromosome"/>
</dbReference>
<feature type="domain" description="Trehalase-like N-terminal" evidence="2">
    <location>
        <begin position="251"/>
        <end position="462"/>
    </location>
</feature>
<keyword evidence="4" id="KW-1185">Reference proteome</keyword>
<dbReference type="SUPFAM" id="SSF56784">
    <property type="entry name" value="HAD-like"/>
    <property type="match status" value="1"/>
</dbReference>
<dbReference type="InterPro" id="IPR003337">
    <property type="entry name" value="Trehalose_PPase"/>
</dbReference>
<name>A0AAC9MWX0_9PSEU</name>
<dbReference type="InterPro" id="IPR008928">
    <property type="entry name" value="6-hairpin_glycosidase_sf"/>
</dbReference>
<sequence length="841" mass="92721">MTAEALPAELRRAIVQAARTPRLLIACDYDGTLAPIVENPDQARPLPESVHALRSLAALPTTTTAVISGRALRDLATLSRLPAEVHLVGSHGSEFDVGFVHKLDADATALLTRLKKHLEATTRDYEGVHLEIKPASIAVHVRRSEPEVAEQVMELVRADPATWDGVELTEGKAVLELAVVQTDKGNALDVLRHQVGATAALFIGDDVTDEKAFRRLQGPDLGIKVGPGETAANYRIDDTPAVATVLALLLEERRTWLFGEQAVPIERLTMLANDRSVALLTPDARINWLCHPEPDSAAVFADLLGGPGAGHFSVKPERNGLPLGQRYLPGTMTVETRWSRLLVTDYLHQDCELHRTDLTRLISGTTSAAVEFAPRPEFGQVQVRLVREENGLRVLGTSDPIVLFSPGVEWEVHTDGIHETARAVVHPGPDQPVVLELRCGTDDLSPSETPEVARRDRSSRHWSEWLHSLELPPLQRELVGRSALTLRGLCHETGAILAAATTSLPEEIGGVRNWDYRYCWIRDAALTAQALVSLGSLVEAEAYLAWLHRVLDTLPGPERLHPLYTLYGTTLGPEAVIDTLPGYAGSRPVRVGNLANQQVQLDVFGPVVDLVVQLTEVRGKLTDDDWNMVKSMAEAVSRRWNEPDHGIWEERHAPRHRVYSRVQCWVTLDRAITLAEKHDRELDPSWWALRAEIADDVLKHGWNEEVQSFTTAYDGTDLDAATLHIGLSGLIEPTDERFQATVTATEAELRSGSTVYRYKRDDGLPGTEGGWHVCAAWMIESYLLTGRRTEAEELFQQLVDAAGPTGLLPEEYDPIAERSLGNHPQAYSHLGLIRCARLLSA</sequence>
<evidence type="ECO:0000313" key="4">
    <source>
        <dbReference type="Proteomes" id="UP000095210"/>
    </source>
</evidence>
<protein>
    <submittedName>
        <fullName evidence="3">Trehalose 6-phosphatase</fullName>
    </submittedName>
</protein>
<proteinExistence type="predicted"/>
<dbReference type="Gene3D" id="3.30.70.1020">
    <property type="entry name" value="Trehalose-6-phosphate phosphatase related protein, domain 2"/>
    <property type="match status" value="1"/>
</dbReference>
<evidence type="ECO:0000259" key="2">
    <source>
        <dbReference type="Pfam" id="PF19291"/>
    </source>
</evidence>
<dbReference type="NCBIfam" id="TIGR00685">
    <property type="entry name" value="T6PP"/>
    <property type="match status" value="1"/>
</dbReference>
<dbReference type="EMBL" id="CP014859">
    <property type="protein sequence ID" value="AOS61232.1"/>
    <property type="molecule type" value="Genomic_DNA"/>
</dbReference>
<dbReference type="Pfam" id="PF00723">
    <property type="entry name" value="Glyco_hydro_15"/>
    <property type="match status" value="1"/>
</dbReference>
<accession>A0AAC9MWX0</accession>
<dbReference type="InterPro" id="IPR011613">
    <property type="entry name" value="GH15-like"/>
</dbReference>
<dbReference type="CDD" id="cd01627">
    <property type="entry name" value="HAD_TPP"/>
    <property type="match status" value="1"/>
</dbReference>
<dbReference type="RefSeq" id="WP_069846124.1">
    <property type="nucleotide sequence ID" value="NZ_CP014859.1"/>
</dbReference>
<reference evidence="4" key="1">
    <citation type="submission" date="2016-03" db="EMBL/GenBank/DDBJ databases">
        <title>Complete genome sequence of the type strain Actinoalloteichus hymeniacidonis DSM 45092.</title>
        <authorList>
            <person name="Schaffert L."/>
            <person name="Albersmeier A."/>
            <person name="Winkler A."/>
            <person name="Kalinowski J."/>
            <person name="Zotchev S."/>
            <person name="Ruckert C."/>
        </authorList>
    </citation>
    <scope>NUCLEOTIDE SEQUENCE [LARGE SCALE GENOMIC DNA]</scope>
    <source>
        <strain evidence="4">HPA177(T) (DSM 45092(T))</strain>
    </source>
</reference>
<organism evidence="3 4">
    <name type="scientific">Actinoalloteichus hymeniacidonis</name>
    <dbReference type="NCBI Taxonomy" id="340345"/>
    <lineage>
        <taxon>Bacteria</taxon>
        <taxon>Bacillati</taxon>
        <taxon>Actinomycetota</taxon>
        <taxon>Actinomycetes</taxon>
        <taxon>Pseudonocardiales</taxon>
        <taxon>Pseudonocardiaceae</taxon>
        <taxon>Actinoalloteichus</taxon>
    </lineage>
</organism>
<dbReference type="Gene3D" id="1.50.10.10">
    <property type="match status" value="1"/>
</dbReference>
<evidence type="ECO:0000259" key="1">
    <source>
        <dbReference type="Pfam" id="PF00723"/>
    </source>
</evidence>
<feature type="domain" description="GH15-like" evidence="1">
    <location>
        <begin position="475"/>
        <end position="836"/>
    </location>
</feature>
<dbReference type="SUPFAM" id="SSF48208">
    <property type="entry name" value="Six-hairpin glycosidases"/>
    <property type="match status" value="1"/>
</dbReference>
<dbReference type="Gene3D" id="3.40.50.1000">
    <property type="entry name" value="HAD superfamily/HAD-like"/>
    <property type="match status" value="1"/>
</dbReference>
<dbReference type="PANTHER" id="PTHR31616">
    <property type="entry name" value="TREHALASE"/>
    <property type="match status" value="1"/>
</dbReference>
<dbReference type="GO" id="GO:0005992">
    <property type="term" value="P:trehalose biosynthetic process"/>
    <property type="evidence" value="ECO:0007669"/>
    <property type="project" value="InterPro"/>
</dbReference>
<dbReference type="KEGG" id="ahm:TL08_01965"/>
<dbReference type="InterPro" id="IPR045582">
    <property type="entry name" value="Trehalase-like_N"/>
</dbReference>
<dbReference type="GO" id="GO:0004553">
    <property type="term" value="F:hydrolase activity, hydrolyzing O-glycosyl compounds"/>
    <property type="evidence" value="ECO:0007669"/>
    <property type="project" value="TreeGrafter"/>
</dbReference>
<dbReference type="Pfam" id="PF19291">
    <property type="entry name" value="TREH_N"/>
    <property type="match status" value="1"/>
</dbReference>
<dbReference type="InterPro" id="IPR036412">
    <property type="entry name" value="HAD-like_sf"/>
</dbReference>
<dbReference type="PANTHER" id="PTHR31616:SF0">
    <property type="entry name" value="GLUCAN 1,4-ALPHA-GLUCOSIDASE"/>
    <property type="match status" value="1"/>
</dbReference>
<dbReference type="Pfam" id="PF02358">
    <property type="entry name" value="Trehalose_PPase"/>
    <property type="match status" value="1"/>
</dbReference>
<dbReference type="InterPro" id="IPR023214">
    <property type="entry name" value="HAD_sf"/>
</dbReference>